<evidence type="ECO:0000256" key="1">
    <source>
        <dbReference type="ARBA" id="ARBA00004141"/>
    </source>
</evidence>
<feature type="transmembrane region" description="Helical" evidence="6">
    <location>
        <begin position="83"/>
        <end position="105"/>
    </location>
</feature>
<feature type="transmembrane region" description="Helical" evidence="6">
    <location>
        <begin position="59"/>
        <end position="77"/>
    </location>
</feature>
<evidence type="ECO:0000259" key="7">
    <source>
        <dbReference type="Pfam" id="PF05154"/>
    </source>
</evidence>
<proteinExistence type="predicted"/>
<dbReference type="Pfam" id="PF05154">
    <property type="entry name" value="TM2"/>
    <property type="match status" value="1"/>
</dbReference>
<organism evidence="8 9">
    <name type="scientific">Candidatus Lumbricidiphila eiseniae</name>
    <dbReference type="NCBI Taxonomy" id="1969409"/>
    <lineage>
        <taxon>Bacteria</taxon>
        <taxon>Bacillati</taxon>
        <taxon>Actinomycetota</taxon>
        <taxon>Actinomycetes</taxon>
        <taxon>Micrococcales</taxon>
        <taxon>Microbacteriaceae</taxon>
        <taxon>Candidatus Lumbricidiphila</taxon>
    </lineage>
</organism>
<dbReference type="EMBL" id="NAEP01000073">
    <property type="protein sequence ID" value="PDQ34075.1"/>
    <property type="molecule type" value="Genomic_DNA"/>
</dbReference>
<sequence>MTNTEPPIPSREPTYPTSGGLPIAPAVPLVTGYTPAELEALAGGRLVPAPLLDDRKVHIAYILLIFLGLLGVHKFYLGSIVWGIVYFFTLGLFGIGVIVDIFTLNSQTIRANQHRRGAAPR</sequence>
<evidence type="ECO:0000313" key="8">
    <source>
        <dbReference type="EMBL" id="PDQ34075.1"/>
    </source>
</evidence>
<evidence type="ECO:0000256" key="5">
    <source>
        <dbReference type="SAM" id="MobiDB-lite"/>
    </source>
</evidence>
<feature type="compositionally biased region" description="Pro residues" evidence="5">
    <location>
        <begin position="1"/>
        <end position="10"/>
    </location>
</feature>
<name>A0A2A6FMH2_9MICO</name>
<evidence type="ECO:0000256" key="4">
    <source>
        <dbReference type="ARBA" id="ARBA00023136"/>
    </source>
</evidence>
<dbReference type="GO" id="GO:0016020">
    <property type="term" value="C:membrane"/>
    <property type="evidence" value="ECO:0007669"/>
    <property type="project" value="UniProtKB-SubCell"/>
</dbReference>
<reference evidence="9" key="1">
    <citation type="submission" date="2017-03" db="EMBL/GenBank/DDBJ databases">
        <authorList>
            <person name="Lund M.B."/>
        </authorList>
    </citation>
    <scope>NUCLEOTIDE SEQUENCE [LARGE SCALE GENOMIC DNA]</scope>
</reference>
<protein>
    <recommendedName>
        <fullName evidence="7">TM2 domain-containing protein</fullName>
    </recommendedName>
</protein>
<keyword evidence="3 6" id="KW-1133">Transmembrane helix</keyword>
<dbReference type="PANTHER" id="PTHR21016">
    <property type="entry name" value="BETA-AMYLOID BINDING PROTEIN-RELATED"/>
    <property type="match status" value="1"/>
</dbReference>
<feature type="domain" description="TM2" evidence="7">
    <location>
        <begin position="55"/>
        <end position="102"/>
    </location>
</feature>
<comment type="subcellular location">
    <subcellularLocation>
        <location evidence="1">Membrane</location>
        <topology evidence="1">Multi-pass membrane protein</topology>
    </subcellularLocation>
</comment>
<evidence type="ECO:0000313" key="9">
    <source>
        <dbReference type="Proteomes" id="UP000219994"/>
    </source>
</evidence>
<feature type="region of interest" description="Disordered" evidence="5">
    <location>
        <begin position="1"/>
        <end position="20"/>
    </location>
</feature>
<keyword evidence="4 6" id="KW-0472">Membrane</keyword>
<evidence type="ECO:0000256" key="6">
    <source>
        <dbReference type="SAM" id="Phobius"/>
    </source>
</evidence>
<dbReference type="PANTHER" id="PTHR21016:SF25">
    <property type="entry name" value="TM2 DOMAIN-CONTAINING PROTEIN DDB_G0277895-RELATED"/>
    <property type="match status" value="1"/>
</dbReference>
<accession>A0A2A6FMH2</accession>
<dbReference type="AlphaFoldDB" id="A0A2A6FMH2"/>
<dbReference type="Proteomes" id="UP000219994">
    <property type="component" value="Unassembled WGS sequence"/>
</dbReference>
<dbReference type="InterPro" id="IPR007829">
    <property type="entry name" value="TM2"/>
</dbReference>
<gene>
    <name evidence="8" type="ORF">B5766_13255</name>
</gene>
<evidence type="ECO:0000256" key="2">
    <source>
        <dbReference type="ARBA" id="ARBA00022692"/>
    </source>
</evidence>
<dbReference type="InterPro" id="IPR050932">
    <property type="entry name" value="TM2D1-3-like"/>
</dbReference>
<comment type="caution">
    <text evidence="8">The sequence shown here is derived from an EMBL/GenBank/DDBJ whole genome shotgun (WGS) entry which is preliminary data.</text>
</comment>
<keyword evidence="2 6" id="KW-0812">Transmembrane</keyword>
<evidence type="ECO:0000256" key="3">
    <source>
        <dbReference type="ARBA" id="ARBA00022989"/>
    </source>
</evidence>